<dbReference type="EMBL" id="FMWD01000005">
    <property type="protein sequence ID" value="SCZ58908.1"/>
    <property type="molecule type" value="Genomic_DNA"/>
</dbReference>
<dbReference type="OrthoDB" id="9764363at2"/>
<dbReference type="InterPro" id="IPR004635">
    <property type="entry name" value="Pept_S49_SppA"/>
</dbReference>
<reference evidence="7 8" key="1">
    <citation type="submission" date="2016-10" db="EMBL/GenBank/DDBJ databases">
        <authorList>
            <person name="de Groot N.N."/>
        </authorList>
    </citation>
    <scope>NUCLEOTIDE SEQUENCE [LARGE SCALE GENOMIC DNA]</scope>
    <source>
        <strain evidence="7 8">HLD2</strain>
    </source>
</reference>
<dbReference type="Pfam" id="PF01343">
    <property type="entry name" value="Peptidase_S49"/>
    <property type="match status" value="1"/>
</dbReference>
<dbReference type="RefSeq" id="WP_092995502.1">
    <property type="nucleotide sequence ID" value="NZ_FMWD01000005.1"/>
</dbReference>
<dbReference type="CDD" id="cd07023">
    <property type="entry name" value="S49_Sppa_N_C"/>
    <property type="match status" value="1"/>
</dbReference>
<dbReference type="GO" id="GO:0008236">
    <property type="term" value="F:serine-type peptidase activity"/>
    <property type="evidence" value="ECO:0007669"/>
    <property type="project" value="UniProtKB-KW"/>
</dbReference>
<name>A0A1G5QBA6_9GAMM</name>
<dbReference type="Gene3D" id="6.20.330.10">
    <property type="match status" value="1"/>
</dbReference>
<proteinExistence type="inferred from homology"/>
<evidence type="ECO:0000256" key="3">
    <source>
        <dbReference type="ARBA" id="ARBA00022801"/>
    </source>
</evidence>
<dbReference type="AlphaFoldDB" id="A0A1G5QBA6"/>
<keyword evidence="5" id="KW-0812">Transmembrane</keyword>
<dbReference type="GO" id="GO:0006508">
    <property type="term" value="P:proteolysis"/>
    <property type="evidence" value="ECO:0007669"/>
    <property type="project" value="UniProtKB-KW"/>
</dbReference>
<evidence type="ECO:0000313" key="8">
    <source>
        <dbReference type="Proteomes" id="UP000199648"/>
    </source>
</evidence>
<keyword evidence="2 7" id="KW-0645">Protease</keyword>
<dbReference type="PANTHER" id="PTHR42987:SF8">
    <property type="entry name" value="PROTEINASE"/>
    <property type="match status" value="1"/>
</dbReference>
<dbReference type="Proteomes" id="UP000199648">
    <property type="component" value="Unassembled WGS sequence"/>
</dbReference>
<dbReference type="NCBIfam" id="TIGR00706">
    <property type="entry name" value="SppA_dom"/>
    <property type="match status" value="1"/>
</dbReference>
<keyword evidence="3" id="KW-0378">Hydrolase</keyword>
<dbReference type="InterPro" id="IPR029045">
    <property type="entry name" value="ClpP/crotonase-like_dom_sf"/>
</dbReference>
<keyword evidence="4" id="KW-0720">Serine protease</keyword>
<feature type="domain" description="Peptidase S49" evidence="6">
    <location>
        <begin position="138"/>
        <end position="286"/>
    </location>
</feature>
<keyword evidence="5" id="KW-0472">Membrane</keyword>
<sequence>MNQEEQKSAGNPKSEPNWEKDLVNRLAFASLKEQRRSRRWSIFFKFLLFIYLFVLLFTAIGPDFGEKATVGKHTAQVEVNGPISDDSEANAEDIIDGLRDAFEHANTKGVILRINSPGGSPVQSDYIYNEIRRLRSAHEEIPVYAVIVDMGASGAYYIASAADAIYANPASIVGSIGVLMNSFGFVKSMDKLGVERRLYTAGENKAFLDPFSPVEEESTRHIQAMLKDIHQQFIGAVQAGRGDRLSESEELFSGLAWTGQKAEELGLIDGMGDVDYVARELIEAEEVVDFTRKPDLFKRFADRIGASMAGVITRNIGLQGPELR</sequence>
<evidence type="ECO:0000313" key="7">
    <source>
        <dbReference type="EMBL" id="SCZ58908.1"/>
    </source>
</evidence>
<feature type="transmembrane region" description="Helical" evidence="5">
    <location>
        <begin position="40"/>
        <end position="60"/>
    </location>
</feature>
<accession>A0A1G5QBA6</accession>
<keyword evidence="5" id="KW-1133">Transmembrane helix</keyword>
<dbReference type="InterPro" id="IPR002142">
    <property type="entry name" value="Peptidase_S49"/>
</dbReference>
<evidence type="ECO:0000259" key="6">
    <source>
        <dbReference type="Pfam" id="PF01343"/>
    </source>
</evidence>
<gene>
    <name evidence="7" type="ORF">SAMN03097708_01734</name>
</gene>
<dbReference type="InterPro" id="IPR047272">
    <property type="entry name" value="S49_SppA_C"/>
</dbReference>
<dbReference type="PANTHER" id="PTHR42987">
    <property type="entry name" value="PEPTIDASE S49"/>
    <property type="match status" value="1"/>
</dbReference>
<evidence type="ECO:0000256" key="1">
    <source>
        <dbReference type="ARBA" id="ARBA00008683"/>
    </source>
</evidence>
<evidence type="ECO:0000256" key="2">
    <source>
        <dbReference type="ARBA" id="ARBA00022670"/>
    </source>
</evidence>
<evidence type="ECO:0000256" key="4">
    <source>
        <dbReference type="ARBA" id="ARBA00022825"/>
    </source>
</evidence>
<keyword evidence="8" id="KW-1185">Reference proteome</keyword>
<evidence type="ECO:0000256" key="5">
    <source>
        <dbReference type="SAM" id="Phobius"/>
    </source>
</evidence>
<dbReference type="SUPFAM" id="SSF52096">
    <property type="entry name" value="ClpP/crotonase"/>
    <property type="match status" value="1"/>
</dbReference>
<dbReference type="STRING" id="415747.SAMN03097708_01734"/>
<dbReference type="Gene3D" id="3.90.226.10">
    <property type="entry name" value="2-enoyl-CoA Hydratase, Chain A, domain 1"/>
    <property type="match status" value="1"/>
</dbReference>
<organism evidence="7 8">
    <name type="scientific">Thiohalomonas denitrificans</name>
    <dbReference type="NCBI Taxonomy" id="415747"/>
    <lineage>
        <taxon>Bacteria</taxon>
        <taxon>Pseudomonadati</taxon>
        <taxon>Pseudomonadota</taxon>
        <taxon>Gammaproteobacteria</taxon>
        <taxon>Thiohalomonadales</taxon>
        <taxon>Thiohalomonadaceae</taxon>
        <taxon>Thiohalomonas</taxon>
    </lineage>
</organism>
<protein>
    <submittedName>
        <fullName evidence="7">Protease-4</fullName>
    </submittedName>
</protein>
<comment type="similarity">
    <text evidence="1">Belongs to the peptidase S49 family.</text>
</comment>